<protein>
    <submittedName>
        <fullName evidence="1">Uncharacterized protein</fullName>
    </submittedName>
</protein>
<sequence>MIQLSKPGAYPSIQQCHTQKTLVTFCPLIQKPISILNPNSTVPIKQQSVQNINTDKTSPVPTMRKTWELGGGNNEIGWAETKFAHQSTSVCSLSELLLKSFYMHSGPCVIQPFHHSLLALHCNCLGTSVAGTHFISSIPKVVFKNSCGQEGLTGSQPQK</sequence>
<dbReference type="Proteomes" id="UP001519460">
    <property type="component" value="Unassembled WGS sequence"/>
</dbReference>
<comment type="caution">
    <text evidence="1">The sequence shown here is derived from an EMBL/GenBank/DDBJ whole genome shotgun (WGS) entry which is preliminary data.</text>
</comment>
<organism evidence="1 2">
    <name type="scientific">Batillaria attramentaria</name>
    <dbReference type="NCBI Taxonomy" id="370345"/>
    <lineage>
        <taxon>Eukaryota</taxon>
        <taxon>Metazoa</taxon>
        <taxon>Spiralia</taxon>
        <taxon>Lophotrochozoa</taxon>
        <taxon>Mollusca</taxon>
        <taxon>Gastropoda</taxon>
        <taxon>Caenogastropoda</taxon>
        <taxon>Sorbeoconcha</taxon>
        <taxon>Cerithioidea</taxon>
        <taxon>Batillariidae</taxon>
        <taxon>Batillaria</taxon>
    </lineage>
</organism>
<reference evidence="1 2" key="1">
    <citation type="journal article" date="2023" name="Sci. Data">
        <title>Genome assembly of the Korean intertidal mud-creeper Batillaria attramentaria.</title>
        <authorList>
            <person name="Patra A.K."/>
            <person name="Ho P.T."/>
            <person name="Jun S."/>
            <person name="Lee S.J."/>
            <person name="Kim Y."/>
            <person name="Won Y.J."/>
        </authorList>
    </citation>
    <scope>NUCLEOTIDE SEQUENCE [LARGE SCALE GENOMIC DNA]</scope>
    <source>
        <strain evidence="1">Wonlab-2016</strain>
    </source>
</reference>
<evidence type="ECO:0000313" key="2">
    <source>
        <dbReference type="Proteomes" id="UP001519460"/>
    </source>
</evidence>
<evidence type="ECO:0000313" key="1">
    <source>
        <dbReference type="EMBL" id="KAK7488788.1"/>
    </source>
</evidence>
<gene>
    <name evidence="1" type="ORF">BaRGS_00019923</name>
</gene>
<proteinExistence type="predicted"/>
<dbReference type="AlphaFoldDB" id="A0ABD0KPE4"/>
<name>A0ABD0KPE4_9CAEN</name>
<keyword evidence="2" id="KW-1185">Reference proteome</keyword>
<dbReference type="EMBL" id="JACVVK020000146">
    <property type="protein sequence ID" value="KAK7488788.1"/>
    <property type="molecule type" value="Genomic_DNA"/>
</dbReference>
<accession>A0ABD0KPE4</accession>